<evidence type="ECO:0000313" key="2">
    <source>
        <dbReference type="EMBL" id="GAA4187394.1"/>
    </source>
</evidence>
<dbReference type="RefSeq" id="WP_344774925.1">
    <property type="nucleotide sequence ID" value="NZ_BAABBX010000009.1"/>
</dbReference>
<gene>
    <name evidence="2" type="ORF">GCM10022288_12340</name>
</gene>
<accession>A0ABP8AQ15</accession>
<evidence type="ECO:0000256" key="1">
    <source>
        <dbReference type="SAM" id="MobiDB-lite"/>
    </source>
</evidence>
<feature type="region of interest" description="Disordered" evidence="1">
    <location>
        <begin position="1"/>
        <end position="64"/>
    </location>
</feature>
<proteinExistence type="predicted"/>
<feature type="compositionally biased region" description="Basic and acidic residues" evidence="1">
    <location>
        <begin position="22"/>
        <end position="35"/>
    </location>
</feature>
<comment type="caution">
    <text evidence="2">The sequence shown here is derived from an EMBL/GenBank/DDBJ whole genome shotgun (WGS) entry which is preliminary data.</text>
</comment>
<organism evidence="2 3">
    <name type="scientific">Gryllotalpicola kribbensis</name>
    <dbReference type="NCBI Taxonomy" id="993084"/>
    <lineage>
        <taxon>Bacteria</taxon>
        <taxon>Bacillati</taxon>
        <taxon>Actinomycetota</taxon>
        <taxon>Actinomycetes</taxon>
        <taxon>Micrococcales</taxon>
        <taxon>Microbacteriaceae</taxon>
        <taxon>Gryllotalpicola</taxon>
    </lineage>
</organism>
<reference evidence="3" key="1">
    <citation type="journal article" date="2019" name="Int. J. Syst. Evol. Microbiol.">
        <title>The Global Catalogue of Microorganisms (GCM) 10K type strain sequencing project: providing services to taxonomists for standard genome sequencing and annotation.</title>
        <authorList>
            <consortium name="The Broad Institute Genomics Platform"/>
            <consortium name="The Broad Institute Genome Sequencing Center for Infectious Disease"/>
            <person name="Wu L."/>
            <person name="Ma J."/>
        </authorList>
    </citation>
    <scope>NUCLEOTIDE SEQUENCE [LARGE SCALE GENOMIC DNA]</scope>
    <source>
        <strain evidence="3">JCM 17593</strain>
    </source>
</reference>
<name>A0ABP8AQ15_9MICO</name>
<feature type="compositionally biased region" description="Basic and acidic residues" evidence="1">
    <location>
        <begin position="1"/>
        <end position="14"/>
    </location>
</feature>
<dbReference type="Proteomes" id="UP001500213">
    <property type="component" value="Unassembled WGS sequence"/>
</dbReference>
<evidence type="ECO:0000313" key="3">
    <source>
        <dbReference type="Proteomes" id="UP001500213"/>
    </source>
</evidence>
<dbReference type="EMBL" id="BAABBX010000009">
    <property type="protein sequence ID" value="GAA4187394.1"/>
    <property type="molecule type" value="Genomic_DNA"/>
</dbReference>
<protein>
    <submittedName>
        <fullName evidence="2">Uncharacterized protein</fullName>
    </submittedName>
</protein>
<sequence>MSDAREPNADKMPETDQLQEPSTEKDPGEEPKDPEVEPEEVDHEAVGIGVIDTPEPKQGEPLDE</sequence>
<keyword evidence="3" id="KW-1185">Reference proteome</keyword>
<feature type="compositionally biased region" description="Basic and acidic residues" evidence="1">
    <location>
        <begin position="54"/>
        <end position="64"/>
    </location>
</feature>